<evidence type="ECO:0008006" key="2">
    <source>
        <dbReference type="Google" id="ProtNLM"/>
    </source>
</evidence>
<sequence length="117" mass="12426">MSASTRSERQQWVADLCLYVADRAETGGWMVAVRHGSDAVTFGALESAINDYRRIVGSQGMSLESALTGALLHTAPSLAGLEPIDRARALDQMVRWLGRDIAAAPTSTAAPVLRSVG</sequence>
<protein>
    <recommendedName>
        <fullName evidence="2">PH domain-containing protein</fullName>
    </recommendedName>
</protein>
<organism evidence="1">
    <name type="scientific">Gordonia sp. MP11Mi</name>
    <dbReference type="NCBI Taxonomy" id="3022769"/>
    <lineage>
        <taxon>Bacteria</taxon>
        <taxon>Bacillati</taxon>
        <taxon>Actinomycetota</taxon>
        <taxon>Actinomycetes</taxon>
        <taxon>Mycobacteriales</taxon>
        <taxon>Gordoniaceae</taxon>
        <taxon>Gordonia</taxon>
    </lineage>
</organism>
<evidence type="ECO:0000313" key="1">
    <source>
        <dbReference type="EMBL" id="WOC13047.1"/>
    </source>
</evidence>
<dbReference type="EMBL" id="CP128986">
    <property type="protein sequence ID" value="WOC13047.1"/>
    <property type="molecule type" value="Genomic_DNA"/>
</dbReference>
<name>A0AA97GVV3_9ACTN</name>
<reference evidence="1" key="1">
    <citation type="submission" date="2023-06" db="EMBL/GenBank/DDBJ databases">
        <title>Gordonia sp. nov. and Pseudochrobactrum sp. nov., two species isolated from the burying beetle Nicrophorus vespilloides.</title>
        <authorList>
            <person name="Poehlein A."/>
            <person name="Guzman J."/>
            <person name="Daniel R."/>
            <person name="Vilcinskas A."/>
        </authorList>
    </citation>
    <scope>NUCLEOTIDE SEQUENCE</scope>
    <source>
        <strain evidence="1">MP11Mi</strain>
    </source>
</reference>
<dbReference type="RefSeq" id="WP_420038900.1">
    <property type="nucleotide sequence ID" value="NZ_CP128986.1"/>
</dbReference>
<gene>
    <name evidence="1" type="ORF">MP11Mi_21440</name>
</gene>
<accession>A0AA97GVV3</accession>
<proteinExistence type="predicted"/>
<dbReference type="AlphaFoldDB" id="A0AA97GVV3"/>